<feature type="domain" description="VTT" evidence="7">
    <location>
        <begin position="60"/>
        <end position="172"/>
    </location>
</feature>
<keyword evidence="2 6" id="KW-1003">Cell membrane</keyword>
<keyword evidence="4 6" id="KW-1133">Transmembrane helix</keyword>
<dbReference type="Proteomes" id="UP001148185">
    <property type="component" value="Unassembled WGS sequence"/>
</dbReference>
<evidence type="ECO:0000256" key="5">
    <source>
        <dbReference type="ARBA" id="ARBA00023136"/>
    </source>
</evidence>
<evidence type="ECO:0000313" key="8">
    <source>
        <dbReference type="EMBL" id="MDD1010774.1"/>
    </source>
</evidence>
<dbReference type="PANTHER" id="PTHR12677:SF59">
    <property type="entry name" value="GOLGI APPARATUS MEMBRANE PROTEIN TVP38-RELATED"/>
    <property type="match status" value="1"/>
</dbReference>
<dbReference type="PANTHER" id="PTHR12677">
    <property type="entry name" value="GOLGI APPARATUS MEMBRANE PROTEIN TVP38-RELATED"/>
    <property type="match status" value="1"/>
</dbReference>
<feature type="transmembrane region" description="Helical" evidence="6">
    <location>
        <begin position="121"/>
        <end position="145"/>
    </location>
</feature>
<dbReference type="RefSeq" id="WP_273878066.1">
    <property type="nucleotide sequence ID" value="NZ_JAMDHA010000031.1"/>
</dbReference>
<evidence type="ECO:0000256" key="4">
    <source>
        <dbReference type="ARBA" id="ARBA00022989"/>
    </source>
</evidence>
<evidence type="ECO:0000256" key="1">
    <source>
        <dbReference type="ARBA" id="ARBA00004651"/>
    </source>
</evidence>
<dbReference type="Pfam" id="PF09335">
    <property type="entry name" value="VTT_dom"/>
    <property type="match status" value="1"/>
</dbReference>
<comment type="similarity">
    <text evidence="6">Belongs to the TVP38/TMEM64 family.</text>
</comment>
<dbReference type="AlphaFoldDB" id="A0A9X4HFH4"/>
<comment type="caution">
    <text evidence="8">The sequence shown here is derived from an EMBL/GenBank/DDBJ whole genome shotgun (WGS) entry which is preliminary data.</text>
</comment>
<keyword evidence="5 6" id="KW-0472">Membrane</keyword>
<dbReference type="EMBL" id="JAMDHA010000031">
    <property type="protein sequence ID" value="MDD1010774.1"/>
    <property type="molecule type" value="Genomic_DNA"/>
</dbReference>
<gene>
    <name evidence="8" type="ORF">M5G27_25180</name>
</gene>
<keyword evidence="9" id="KW-1185">Reference proteome</keyword>
<comment type="subcellular location">
    <subcellularLocation>
        <location evidence="1 6">Cell membrane</location>
        <topology evidence="1 6">Multi-pass membrane protein</topology>
    </subcellularLocation>
</comment>
<proteinExistence type="inferred from homology"/>
<organism evidence="8 9">
    <name type="scientific">Pseudomonas shahriarae</name>
    <dbReference type="NCBI Taxonomy" id="2745512"/>
    <lineage>
        <taxon>Bacteria</taxon>
        <taxon>Pseudomonadati</taxon>
        <taxon>Pseudomonadota</taxon>
        <taxon>Gammaproteobacteria</taxon>
        <taxon>Pseudomonadales</taxon>
        <taxon>Pseudomonadaceae</taxon>
        <taxon>Pseudomonas</taxon>
    </lineage>
</organism>
<reference evidence="8 9" key="1">
    <citation type="submission" date="2022-05" db="EMBL/GenBank/DDBJ databases">
        <title>Novel Pseudomonas spp. Isolated from a Rainbow Trout Aquaculture Facility.</title>
        <authorList>
            <person name="Testerman T."/>
            <person name="Graf J."/>
        </authorList>
    </citation>
    <scope>NUCLEOTIDE SEQUENCE [LARGE SCALE GENOMIC DNA]</scope>
    <source>
        <strain evidence="8 9">ID1042</strain>
    </source>
</reference>
<dbReference type="GO" id="GO:0005886">
    <property type="term" value="C:plasma membrane"/>
    <property type="evidence" value="ECO:0007669"/>
    <property type="project" value="UniProtKB-SubCell"/>
</dbReference>
<feature type="transmembrane region" description="Helical" evidence="6">
    <location>
        <begin position="69"/>
        <end position="94"/>
    </location>
</feature>
<feature type="transmembrane region" description="Helical" evidence="6">
    <location>
        <begin position="152"/>
        <end position="171"/>
    </location>
</feature>
<name>A0A9X4HFH4_9PSED</name>
<evidence type="ECO:0000259" key="7">
    <source>
        <dbReference type="Pfam" id="PF09335"/>
    </source>
</evidence>
<sequence>MKTTIILGVIALALVALGVWQLEWDMSWLKSWIALHPVLGAGIYFVLVVASVVLLPLSSLPLLPFATKMFGVLQTALLSAAGWWIGCLIAFQIARLGRRYLERVTSMEALDRIEANIPDDVGFGGIVVLRMILPVDVVSFALGLLKRLRFRTYAVASLIGILPFAFVISYAGGQLGAGKFLSFALVVAGMVVAVLMIRRLWKAHR</sequence>
<evidence type="ECO:0000256" key="2">
    <source>
        <dbReference type="ARBA" id="ARBA00022475"/>
    </source>
</evidence>
<feature type="transmembrane region" description="Helical" evidence="6">
    <location>
        <begin position="34"/>
        <end position="57"/>
    </location>
</feature>
<evidence type="ECO:0000256" key="6">
    <source>
        <dbReference type="RuleBase" id="RU366058"/>
    </source>
</evidence>
<evidence type="ECO:0000313" key="9">
    <source>
        <dbReference type="Proteomes" id="UP001148185"/>
    </source>
</evidence>
<dbReference type="InterPro" id="IPR032816">
    <property type="entry name" value="VTT_dom"/>
</dbReference>
<keyword evidence="3 6" id="KW-0812">Transmembrane</keyword>
<protein>
    <recommendedName>
        <fullName evidence="6">TVP38/TMEM64 family membrane protein</fullName>
    </recommendedName>
</protein>
<dbReference type="InterPro" id="IPR015414">
    <property type="entry name" value="TMEM64"/>
</dbReference>
<evidence type="ECO:0000256" key="3">
    <source>
        <dbReference type="ARBA" id="ARBA00022692"/>
    </source>
</evidence>
<accession>A0A9X4HFH4</accession>
<feature type="transmembrane region" description="Helical" evidence="6">
    <location>
        <begin position="177"/>
        <end position="197"/>
    </location>
</feature>